<reference evidence="1" key="1">
    <citation type="submission" date="2020-03" db="EMBL/GenBank/DDBJ databases">
        <title>A high-quality chromosome-level genome assembly of a woody plant with both climbing and erect habits, Rhamnella rubrinervis.</title>
        <authorList>
            <person name="Lu Z."/>
            <person name="Yang Y."/>
            <person name="Zhu X."/>
            <person name="Sun Y."/>
        </authorList>
    </citation>
    <scope>NUCLEOTIDE SEQUENCE</scope>
    <source>
        <strain evidence="1">BYM</strain>
        <tissue evidence="1">Leaf</tissue>
    </source>
</reference>
<name>A0A8K0DX92_9ROSA</name>
<evidence type="ECO:0000313" key="1">
    <source>
        <dbReference type="EMBL" id="KAF3435420.1"/>
    </source>
</evidence>
<dbReference type="EMBL" id="VOIH02000010">
    <property type="protein sequence ID" value="KAF3435420.1"/>
    <property type="molecule type" value="Genomic_DNA"/>
</dbReference>
<comment type="caution">
    <text evidence="1">The sequence shown here is derived from an EMBL/GenBank/DDBJ whole genome shotgun (WGS) entry which is preliminary data.</text>
</comment>
<dbReference type="Proteomes" id="UP000796880">
    <property type="component" value="Unassembled WGS sequence"/>
</dbReference>
<organism evidence="1 2">
    <name type="scientific">Rhamnella rubrinervis</name>
    <dbReference type="NCBI Taxonomy" id="2594499"/>
    <lineage>
        <taxon>Eukaryota</taxon>
        <taxon>Viridiplantae</taxon>
        <taxon>Streptophyta</taxon>
        <taxon>Embryophyta</taxon>
        <taxon>Tracheophyta</taxon>
        <taxon>Spermatophyta</taxon>
        <taxon>Magnoliopsida</taxon>
        <taxon>eudicotyledons</taxon>
        <taxon>Gunneridae</taxon>
        <taxon>Pentapetalae</taxon>
        <taxon>rosids</taxon>
        <taxon>fabids</taxon>
        <taxon>Rosales</taxon>
        <taxon>Rhamnaceae</taxon>
        <taxon>rhamnoid group</taxon>
        <taxon>Rhamneae</taxon>
        <taxon>Rhamnella</taxon>
    </lineage>
</organism>
<gene>
    <name evidence="1" type="ORF">FNV43_RR22509</name>
</gene>
<sequence>MVRYWGSDPQMVDLGDLTRFDPQLSILGIRLDSTLKWSILGSDQIRPSVGWIQLSNGRIRLSNGQI</sequence>
<dbReference type="AlphaFoldDB" id="A0A8K0DX92"/>
<keyword evidence="2" id="KW-1185">Reference proteome</keyword>
<protein>
    <submittedName>
        <fullName evidence="1">Uncharacterized protein</fullName>
    </submittedName>
</protein>
<accession>A0A8K0DX92</accession>
<evidence type="ECO:0000313" key="2">
    <source>
        <dbReference type="Proteomes" id="UP000796880"/>
    </source>
</evidence>
<proteinExistence type="predicted"/>